<dbReference type="AlphaFoldDB" id="A0A430QX97"/>
<comment type="caution">
    <text evidence="1">The sequence shown here is derived from an EMBL/GenBank/DDBJ whole genome shotgun (WGS) entry which is preliminary data.</text>
</comment>
<protein>
    <submittedName>
        <fullName evidence="1">Uncharacterized protein</fullName>
    </submittedName>
</protein>
<organism evidence="1 2">
    <name type="scientific">Thermus scotoductus</name>
    <dbReference type="NCBI Taxonomy" id="37636"/>
    <lineage>
        <taxon>Bacteria</taxon>
        <taxon>Thermotogati</taxon>
        <taxon>Deinococcota</taxon>
        <taxon>Deinococci</taxon>
        <taxon>Thermales</taxon>
        <taxon>Thermaceae</taxon>
        <taxon>Thermus</taxon>
    </lineage>
</organism>
<evidence type="ECO:0000313" key="2">
    <source>
        <dbReference type="Proteomes" id="UP000288082"/>
    </source>
</evidence>
<evidence type="ECO:0000313" key="1">
    <source>
        <dbReference type="EMBL" id="RTG99747.1"/>
    </source>
</evidence>
<dbReference type="EMBL" id="PELM01000456">
    <property type="protein sequence ID" value="RTG99747.1"/>
    <property type="molecule type" value="Genomic_DNA"/>
</dbReference>
<proteinExistence type="predicted"/>
<dbReference type="Proteomes" id="UP000288082">
    <property type="component" value="Unassembled WGS sequence"/>
</dbReference>
<gene>
    <name evidence="1" type="ORF">CSW50_12010</name>
</gene>
<accession>A0A430QX97</accession>
<dbReference type="RefSeq" id="WP_253665312.1">
    <property type="nucleotide sequence ID" value="NZ_PELM01000456.1"/>
</dbReference>
<sequence length="159" mass="18019">MPRWYAREEALRLALDFFQGDELRASVFLHRYAVTTPRTKVRGFSGFPPKAPSGPRKTLTPYRQASAMLLALPRVFVWSFTHRTTRWNPLLQVSRSTGNFVPKNIVPNPCPPVVDVGESMYPRFKNRGIIAPPHPLFSLKEDEVLPLRGPALLRAKVLG</sequence>
<reference evidence="1 2" key="1">
    <citation type="journal article" date="2019" name="Extremophiles">
        <title>Biogeography of thermophiles and predominance of Thermus scotoductus in domestic water heaters.</title>
        <authorList>
            <person name="Wilpiszeski R.L."/>
            <person name="Zhang Z."/>
            <person name="House C.H."/>
        </authorList>
    </citation>
    <scope>NUCLEOTIDE SEQUENCE [LARGE SCALE GENOMIC DNA]</scope>
    <source>
        <strain evidence="1 2">38_S38</strain>
    </source>
</reference>
<name>A0A430QX97_THESC</name>